<dbReference type="InterPro" id="IPR009057">
    <property type="entry name" value="Homeodomain-like_sf"/>
</dbReference>
<gene>
    <name evidence="1" type="ORF">D1006_40420</name>
</gene>
<evidence type="ECO:0000313" key="2">
    <source>
        <dbReference type="Proteomes" id="UP000289650"/>
    </source>
</evidence>
<accession>A0A4Q2A5I0</accession>
<reference evidence="1 2" key="1">
    <citation type="submission" date="2018-08" db="EMBL/GenBank/DDBJ databases">
        <title>Mountain-cultivated ginseng endophyte, Burkholderia stabilis and its activity against ginseng root rot disease.</title>
        <authorList>
            <person name="Tapan Kumar M."/>
            <person name="Bae H."/>
            <person name="Shanmugam G."/>
            <person name="Jeon J."/>
        </authorList>
    </citation>
    <scope>NUCLEOTIDE SEQUENCE [LARGE SCALE GENOMIC DNA]</scope>
    <source>
        <strain evidence="1 2">EB159</strain>
    </source>
</reference>
<dbReference type="AlphaFoldDB" id="A0A4Q2A5I0"/>
<dbReference type="RefSeq" id="WP_129518659.1">
    <property type="nucleotide sequence ID" value="NZ_QWEX01000004.1"/>
</dbReference>
<name>A0A4Q2A5I0_9BURK</name>
<dbReference type="SUPFAM" id="SSF46689">
    <property type="entry name" value="Homeodomain-like"/>
    <property type="match status" value="2"/>
</dbReference>
<dbReference type="Pfam" id="PF13551">
    <property type="entry name" value="HTH_29"/>
    <property type="match status" value="2"/>
</dbReference>
<dbReference type="EMBL" id="QWEX01000004">
    <property type="protein sequence ID" value="RXV64562.1"/>
    <property type="molecule type" value="Genomic_DNA"/>
</dbReference>
<sequence length="316" mass="35095">MQYYLNLSGVERETLLNLSANHMHRDIRVRATGILLIDSGLTAPKAAAQLKVSSQSVYNWIHAWQEDGLSALLRGHHGGRSKLLTDAFVSTALEIAKSGSLSLKEISRMLESHYGHPLPCTLQALGAALRRKGWSFRRNNSHIDSQQASALIAERFAVKRNLLLTEVEKETLLNLESNHRHRDIRLRATGILLVNSGLAVRRVAARINVSPQTVYHWIHAWREEGICALLGGHNRGRPRLLSEALVVAAVEIAQAEPFTLKQIGCLLEARYGQPLPCSLESLGAALRRKGCTLRRNKGRNRFQPVAIASDFESSPH</sequence>
<comment type="caution">
    <text evidence="1">The sequence shown here is derived from an EMBL/GenBank/DDBJ whole genome shotgun (WGS) entry which is preliminary data.</text>
</comment>
<dbReference type="OrthoDB" id="9103207at2"/>
<dbReference type="Proteomes" id="UP000289650">
    <property type="component" value="Unassembled WGS sequence"/>
</dbReference>
<evidence type="ECO:0000313" key="1">
    <source>
        <dbReference type="EMBL" id="RXV64562.1"/>
    </source>
</evidence>
<protein>
    <submittedName>
        <fullName evidence="1">Transposase</fullName>
    </submittedName>
</protein>
<proteinExistence type="predicted"/>
<organism evidence="1 2">
    <name type="scientific">Burkholderia stabilis</name>
    <dbReference type="NCBI Taxonomy" id="95485"/>
    <lineage>
        <taxon>Bacteria</taxon>
        <taxon>Pseudomonadati</taxon>
        <taxon>Pseudomonadota</taxon>
        <taxon>Betaproteobacteria</taxon>
        <taxon>Burkholderiales</taxon>
        <taxon>Burkholderiaceae</taxon>
        <taxon>Burkholderia</taxon>
        <taxon>Burkholderia cepacia complex</taxon>
    </lineage>
</organism>